<dbReference type="CDD" id="cd06261">
    <property type="entry name" value="TM_PBP2"/>
    <property type="match status" value="1"/>
</dbReference>
<evidence type="ECO:0000259" key="8">
    <source>
        <dbReference type="PROSITE" id="PS50928"/>
    </source>
</evidence>
<dbReference type="EMBL" id="CP097160">
    <property type="protein sequence ID" value="UQN14831.1"/>
    <property type="molecule type" value="Genomic_DNA"/>
</dbReference>
<organism evidence="9">
    <name type="scientific">Gulosibacter sediminis</name>
    <dbReference type="NCBI Taxonomy" id="1729695"/>
    <lineage>
        <taxon>Bacteria</taxon>
        <taxon>Bacillati</taxon>
        <taxon>Actinomycetota</taxon>
        <taxon>Actinomycetes</taxon>
        <taxon>Micrococcales</taxon>
        <taxon>Microbacteriaceae</taxon>
        <taxon>Gulosibacter</taxon>
    </lineage>
</organism>
<dbReference type="SUPFAM" id="SSF161098">
    <property type="entry name" value="MetI-like"/>
    <property type="match status" value="1"/>
</dbReference>
<keyword evidence="3" id="KW-1003">Cell membrane</keyword>
<gene>
    <name evidence="9" type="ORF">M3M28_12435</name>
</gene>
<evidence type="ECO:0000256" key="4">
    <source>
        <dbReference type="ARBA" id="ARBA00022692"/>
    </source>
</evidence>
<feature type="transmembrane region" description="Helical" evidence="7">
    <location>
        <begin position="143"/>
        <end position="176"/>
    </location>
</feature>
<comment type="similarity">
    <text evidence="7">Belongs to the binding-protein-dependent transport system permease family.</text>
</comment>
<name>A0ABY4MZN1_9MICO</name>
<feature type="transmembrane region" description="Helical" evidence="7">
    <location>
        <begin position="90"/>
        <end position="114"/>
    </location>
</feature>
<feature type="transmembrane region" description="Helical" evidence="7">
    <location>
        <begin position="196"/>
        <end position="220"/>
    </location>
</feature>
<proteinExistence type="inferred from homology"/>
<keyword evidence="2 7" id="KW-0813">Transport</keyword>
<reference evidence="9" key="1">
    <citation type="submission" date="2022-05" db="EMBL/GenBank/DDBJ databases">
        <title>Complete genome sequence of toluene-degrading Gulosibacter sediminis strain ACHW.36C.</title>
        <authorList>
            <person name="Wai A.C."/>
            <person name="Lai G.K."/>
            <person name="Griffin S.D."/>
            <person name="Leung F.C."/>
        </authorList>
    </citation>
    <scope>NUCLEOTIDE SEQUENCE [LARGE SCALE GENOMIC DNA]</scope>
    <source>
        <strain evidence="9">ACHW.36C</strain>
    </source>
</reference>
<protein>
    <submittedName>
        <fullName evidence="9">ABC transporter permease</fullName>
    </submittedName>
</protein>
<keyword evidence="4 7" id="KW-0812">Transmembrane</keyword>
<accession>A0ABY4MZN1</accession>
<dbReference type="PANTHER" id="PTHR30450:SF14">
    <property type="entry name" value="TRANSPORTER, PERMEASE PROTEIN, PUTATIVE-RELATED"/>
    <property type="match status" value="1"/>
</dbReference>
<sequence>MLHQEADFDRLIELLPQLPEQLALTLMLVAVAMLVGGIFGLVIGVFLYATRPGNILAQRGVFNVLNLLVNFFRPIPFIILLAALQPLARLTIGVGIGEPMAMFAMGFAATFGIARLVEQSLVTVPPGVVEAARASGASRMRTLLTVVIPEGLGPLILGYTFAFVAVIDMSAMAGVVGGSGLGNFALQYGYRQFNPLVTWAAVIVIVIVVQIVQMLGNWLARRVMRR</sequence>
<feature type="domain" description="ABC transmembrane type-1" evidence="8">
    <location>
        <begin position="22"/>
        <end position="215"/>
    </location>
</feature>
<keyword evidence="5 7" id="KW-1133">Transmembrane helix</keyword>
<dbReference type="Pfam" id="PF00528">
    <property type="entry name" value="BPD_transp_1"/>
    <property type="match status" value="1"/>
</dbReference>
<feature type="transmembrane region" description="Helical" evidence="7">
    <location>
        <begin position="22"/>
        <end position="49"/>
    </location>
</feature>
<dbReference type="InterPro" id="IPR035906">
    <property type="entry name" value="MetI-like_sf"/>
</dbReference>
<evidence type="ECO:0000256" key="3">
    <source>
        <dbReference type="ARBA" id="ARBA00022475"/>
    </source>
</evidence>
<evidence type="ECO:0000256" key="7">
    <source>
        <dbReference type="RuleBase" id="RU363032"/>
    </source>
</evidence>
<dbReference type="InterPro" id="IPR000515">
    <property type="entry name" value="MetI-like"/>
</dbReference>
<dbReference type="InterPro" id="IPR051322">
    <property type="entry name" value="AA_ABC_Transporter_Permease"/>
</dbReference>
<comment type="subcellular location">
    <subcellularLocation>
        <location evidence="1 7">Cell membrane</location>
        <topology evidence="1 7">Multi-pass membrane protein</topology>
    </subcellularLocation>
</comment>
<evidence type="ECO:0000256" key="2">
    <source>
        <dbReference type="ARBA" id="ARBA00022448"/>
    </source>
</evidence>
<evidence type="ECO:0000256" key="5">
    <source>
        <dbReference type="ARBA" id="ARBA00022989"/>
    </source>
</evidence>
<evidence type="ECO:0000256" key="6">
    <source>
        <dbReference type="ARBA" id="ARBA00023136"/>
    </source>
</evidence>
<dbReference type="Gene3D" id="1.10.3720.10">
    <property type="entry name" value="MetI-like"/>
    <property type="match status" value="1"/>
</dbReference>
<keyword evidence="6 7" id="KW-0472">Membrane</keyword>
<evidence type="ECO:0000313" key="9">
    <source>
        <dbReference type="EMBL" id="UQN14831.1"/>
    </source>
</evidence>
<dbReference type="PANTHER" id="PTHR30450">
    <property type="entry name" value="ABC TRANSPORTER PERMEASE"/>
    <property type="match status" value="1"/>
</dbReference>
<evidence type="ECO:0000256" key="1">
    <source>
        <dbReference type="ARBA" id="ARBA00004651"/>
    </source>
</evidence>
<feature type="transmembrane region" description="Helical" evidence="7">
    <location>
        <begin position="61"/>
        <end position="84"/>
    </location>
</feature>
<dbReference type="PROSITE" id="PS50928">
    <property type="entry name" value="ABC_TM1"/>
    <property type="match status" value="1"/>
</dbReference>